<dbReference type="GO" id="GO:0055088">
    <property type="term" value="P:lipid homeostasis"/>
    <property type="evidence" value="ECO:0007669"/>
    <property type="project" value="TreeGrafter"/>
</dbReference>
<dbReference type="AlphaFoldDB" id="A0A1V9XTB1"/>
<feature type="short sequence motif" description="GXSXG" evidence="3">
    <location>
        <begin position="468"/>
        <end position="472"/>
    </location>
</feature>
<evidence type="ECO:0000256" key="2">
    <source>
        <dbReference type="ARBA" id="ARBA00044953"/>
    </source>
</evidence>
<dbReference type="Proteomes" id="UP000192247">
    <property type="component" value="Unassembled WGS sequence"/>
</dbReference>
<reference evidence="8 9" key="1">
    <citation type="journal article" date="2017" name="Gigascience">
        <title>Draft genome of the honey bee ectoparasitic mite, Tropilaelaps mercedesae, is shaped by the parasitic life history.</title>
        <authorList>
            <person name="Dong X."/>
            <person name="Armstrong S.D."/>
            <person name="Xia D."/>
            <person name="Makepeace B.L."/>
            <person name="Darby A.C."/>
            <person name="Kadowaki T."/>
        </authorList>
    </citation>
    <scope>NUCLEOTIDE SEQUENCE [LARGE SCALE GENOMIC DNA]</scope>
    <source>
        <strain evidence="8">Wuxi-XJTLU</strain>
    </source>
</reference>
<dbReference type="SUPFAM" id="SSF52151">
    <property type="entry name" value="FabD/lysophospholipase-like"/>
    <property type="match status" value="1"/>
</dbReference>
<comment type="similarity">
    <text evidence="2">Belongs to the menorin family.</text>
</comment>
<comment type="caution">
    <text evidence="8">The sequence shown here is derived from an EMBL/GenBank/DDBJ whole genome shotgun (WGS) entry which is preliminary data.</text>
</comment>
<evidence type="ECO:0000256" key="6">
    <source>
        <dbReference type="SAM" id="SignalP"/>
    </source>
</evidence>
<dbReference type="PANTHER" id="PTHR12406:SF41">
    <property type="entry name" value="BRUMMER, ISOFORM B-RELATED"/>
    <property type="match status" value="1"/>
</dbReference>
<dbReference type="GO" id="GO:0004806">
    <property type="term" value="F:triacylglycerol lipase activity"/>
    <property type="evidence" value="ECO:0007669"/>
    <property type="project" value="TreeGrafter"/>
</dbReference>
<feature type="compositionally biased region" description="Polar residues" evidence="4">
    <location>
        <begin position="824"/>
        <end position="843"/>
    </location>
</feature>
<gene>
    <name evidence="8" type="ORF">BIW11_03029</name>
</gene>
<dbReference type="InterPro" id="IPR033562">
    <property type="entry name" value="PLPL"/>
</dbReference>
<dbReference type="InterPro" id="IPR016035">
    <property type="entry name" value="Acyl_Trfase/lysoPLipase"/>
</dbReference>
<evidence type="ECO:0000256" key="4">
    <source>
        <dbReference type="SAM" id="MobiDB-lite"/>
    </source>
</evidence>
<dbReference type="Pfam" id="PF01734">
    <property type="entry name" value="Patatin"/>
    <property type="match status" value="1"/>
</dbReference>
<dbReference type="Gene3D" id="3.40.1090.10">
    <property type="entry name" value="Cytosolic phospholipase A2 catalytic domain"/>
    <property type="match status" value="2"/>
</dbReference>
<keyword evidence="9" id="KW-1185">Reference proteome</keyword>
<feature type="region of interest" description="Disordered" evidence="4">
    <location>
        <begin position="824"/>
        <end position="852"/>
    </location>
</feature>
<sequence>MEHKGIVLCFLLTFQNVLVMSLNETVAMTQQCSTSVRWSHATNSRDKLIDALSSNTVDFIEADVLLGTVTEANNGARIPVMAHPPNRTSDISFNDWIRIVNESDNTKGIKIDFKQFDIVEICLAEVSRITSTKSLRNALWLNADVLVGPGQPDTPMPLPAEGFVDVCRRKGPPRYVLSIGWTTKEPCKQTEFHGEYTWKHVFEMIELLDKVPASTVVTFPVRLSYLSFNPLSLLLSVKHVSSLTVWSSEKDALPRYDVMGQLMRAYPQRIYADLPEARALRVSAIHENIARVGKPWGSQFAIVIPGPGKINVHVAEPHRLKWVRVNGSLNMTQRGPPVVQGLYARSLFVKTEKNSGISSSSKFIGERSVTTIISAHELKGRIPTAPRCETSEAGFLGRSAQQPETAIRVFLEAMVVKVTTAALSKNRRFYEEAHLSFSGGGFLGIYHVGVALAFRDFAPYVASRKVLGTSAGALAATCLVSGFPVDKAINSIAKVAVHTRSLSLGPLHPRFNIFDIMRHDLDLFLPADAHVRSSGRLFVSVTRASTLQNELISKFDSREELIDVLMASCFIPYFLGWFPPKIKGVSYIDGGISLNVPVHDEHTITVSPFPGESQIGPRCGNLPNVAFAPETLLRLCKTIFAPSPSVLEQLVQQGYSDGVHFLQKNDMIHCQSCTAVEKYRTRASALSSRLYQINSPDPGLHRVPYAIDKECGACIGYIALSDTASVSRTILRPLESAAIEEHRDIQLRPYRHTRLARTLALIIALVILPFDIGLATIRKAAANWEPMRDVVQNGYHSFSESLKKMLMDSQKQGCRVCGAIGSGNTSASSPTLSSHKTNSQEDINPSDKAVPIPADRCADCLKKGQS</sequence>
<dbReference type="GO" id="GO:0019433">
    <property type="term" value="P:triglyceride catabolic process"/>
    <property type="evidence" value="ECO:0007669"/>
    <property type="project" value="TreeGrafter"/>
</dbReference>
<feature type="transmembrane region" description="Helical" evidence="5">
    <location>
        <begin position="755"/>
        <end position="777"/>
    </location>
</feature>
<evidence type="ECO:0000256" key="3">
    <source>
        <dbReference type="PROSITE-ProRule" id="PRU01161"/>
    </source>
</evidence>
<dbReference type="InterPro" id="IPR002641">
    <property type="entry name" value="PNPLA_dom"/>
</dbReference>
<protein>
    <recommendedName>
        <fullName evidence="7">PNPLA domain-containing protein</fullName>
    </recommendedName>
</protein>
<feature type="domain" description="PNPLA" evidence="7">
    <location>
        <begin position="435"/>
        <end position="602"/>
    </location>
</feature>
<feature type="signal peptide" evidence="6">
    <location>
        <begin position="1"/>
        <end position="21"/>
    </location>
</feature>
<dbReference type="STRING" id="418985.A0A1V9XTB1"/>
<keyword evidence="5" id="KW-0472">Membrane</keyword>
<keyword evidence="1 3" id="KW-0443">Lipid metabolism</keyword>
<accession>A0A1V9XTB1</accession>
<keyword evidence="5" id="KW-0812">Transmembrane</keyword>
<keyword evidence="3" id="KW-0378">Hydrolase</keyword>
<evidence type="ECO:0000256" key="5">
    <source>
        <dbReference type="SAM" id="Phobius"/>
    </source>
</evidence>
<evidence type="ECO:0000313" key="9">
    <source>
        <dbReference type="Proteomes" id="UP000192247"/>
    </source>
</evidence>
<proteinExistence type="inferred from homology"/>
<name>A0A1V9XTB1_9ACAR</name>
<dbReference type="EMBL" id="MNPL01004538">
    <property type="protein sequence ID" value="OQR76683.1"/>
    <property type="molecule type" value="Genomic_DNA"/>
</dbReference>
<feature type="short sequence motif" description="DGA/G" evidence="3">
    <location>
        <begin position="589"/>
        <end position="591"/>
    </location>
</feature>
<evidence type="ECO:0000313" key="8">
    <source>
        <dbReference type="EMBL" id="OQR76683.1"/>
    </source>
</evidence>
<dbReference type="PANTHER" id="PTHR12406">
    <property type="entry name" value="CALCIUM-INDEPENDENT PHOSPHOLIPASE A2 IPLA2 -RELATED"/>
    <property type="match status" value="1"/>
</dbReference>
<dbReference type="GO" id="GO:0005811">
    <property type="term" value="C:lipid droplet"/>
    <property type="evidence" value="ECO:0007669"/>
    <property type="project" value="TreeGrafter"/>
</dbReference>
<feature type="short sequence motif" description="GXGXXG" evidence="3">
    <location>
        <begin position="439"/>
        <end position="444"/>
    </location>
</feature>
<dbReference type="GO" id="GO:0016020">
    <property type="term" value="C:membrane"/>
    <property type="evidence" value="ECO:0007669"/>
    <property type="project" value="TreeGrafter"/>
</dbReference>
<feature type="active site" description="Proton acceptor" evidence="3">
    <location>
        <position position="589"/>
    </location>
</feature>
<keyword evidence="3" id="KW-0442">Lipid degradation</keyword>
<dbReference type="PROSITE" id="PS51635">
    <property type="entry name" value="PNPLA"/>
    <property type="match status" value="1"/>
</dbReference>
<dbReference type="Pfam" id="PF10223">
    <property type="entry name" value="Menorin_N"/>
    <property type="match status" value="1"/>
</dbReference>
<dbReference type="InParanoid" id="A0A1V9XTB1"/>
<dbReference type="GO" id="GO:0005737">
    <property type="term" value="C:cytoplasm"/>
    <property type="evidence" value="ECO:0007669"/>
    <property type="project" value="TreeGrafter"/>
</dbReference>
<organism evidence="8 9">
    <name type="scientific">Tropilaelaps mercedesae</name>
    <dbReference type="NCBI Taxonomy" id="418985"/>
    <lineage>
        <taxon>Eukaryota</taxon>
        <taxon>Metazoa</taxon>
        <taxon>Ecdysozoa</taxon>
        <taxon>Arthropoda</taxon>
        <taxon>Chelicerata</taxon>
        <taxon>Arachnida</taxon>
        <taxon>Acari</taxon>
        <taxon>Parasitiformes</taxon>
        <taxon>Mesostigmata</taxon>
        <taxon>Gamasina</taxon>
        <taxon>Dermanyssoidea</taxon>
        <taxon>Laelapidae</taxon>
        <taxon>Tropilaelaps</taxon>
    </lineage>
</organism>
<dbReference type="InterPro" id="IPR019356">
    <property type="entry name" value="Menorin_dom"/>
</dbReference>
<feature type="active site" description="Nucleophile" evidence="3">
    <location>
        <position position="470"/>
    </location>
</feature>
<evidence type="ECO:0000256" key="1">
    <source>
        <dbReference type="ARBA" id="ARBA00023098"/>
    </source>
</evidence>
<feature type="chain" id="PRO_5013161929" description="PNPLA domain-containing protein" evidence="6">
    <location>
        <begin position="22"/>
        <end position="866"/>
    </location>
</feature>
<dbReference type="OrthoDB" id="413402at2759"/>
<keyword evidence="5" id="KW-1133">Transmembrane helix</keyword>
<evidence type="ECO:0000259" key="7">
    <source>
        <dbReference type="PROSITE" id="PS51635"/>
    </source>
</evidence>
<keyword evidence="6" id="KW-0732">Signal</keyword>